<proteinExistence type="predicted"/>
<dbReference type="AlphaFoldDB" id="A0A5C6EZ89"/>
<evidence type="ECO:0000313" key="1">
    <source>
        <dbReference type="EMBL" id="TWU54382.1"/>
    </source>
</evidence>
<dbReference type="EMBL" id="SJPW01000004">
    <property type="protein sequence ID" value="TWU54382.1"/>
    <property type="molecule type" value="Genomic_DNA"/>
</dbReference>
<comment type="caution">
    <text evidence="1">The sequence shown here is derived from an EMBL/GenBank/DDBJ whole genome shotgun (WGS) entry which is preliminary data.</text>
</comment>
<dbReference type="RefSeq" id="WP_146458611.1">
    <property type="nucleotide sequence ID" value="NZ_SJPW01000004.1"/>
</dbReference>
<name>A0A5C6EZ89_9BACT</name>
<gene>
    <name evidence="1" type="ORF">Poly51_30990</name>
</gene>
<sequence>MIAQYQTKLVGDFMGWRSGDIYILHDKTCWRTHSQKETKAYAYEPEVEVRFENGKHTLHVQGQGRREATPVTRARERSEWSSFLSIDIEKAAALCHLLTSPHYAKVMSTPPLAAAPPAVVH</sequence>
<accession>A0A5C6EZ89</accession>
<organism evidence="1 2">
    <name type="scientific">Rubripirellula tenax</name>
    <dbReference type="NCBI Taxonomy" id="2528015"/>
    <lineage>
        <taxon>Bacteria</taxon>
        <taxon>Pseudomonadati</taxon>
        <taxon>Planctomycetota</taxon>
        <taxon>Planctomycetia</taxon>
        <taxon>Pirellulales</taxon>
        <taxon>Pirellulaceae</taxon>
        <taxon>Rubripirellula</taxon>
    </lineage>
</organism>
<dbReference type="Proteomes" id="UP000318288">
    <property type="component" value="Unassembled WGS sequence"/>
</dbReference>
<keyword evidence="2" id="KW-1185">Reference proteome</keyword>
<evidence type="ECO:0000313" key="2">
    <source>
        <dbReference type="Proteomes" id="UP000318288"/>
    </source>
</evidence>
<reference evidence="1 2" key="1">
    <citation type="submission" date="2019-02" db="EMBL/GenBank/DDBJ databases">
        <title>Deep-cultivation of Planctomycetes and their phenomic and genomic characterization uncovers novel biology.</title>
        <authorList>
            <person name="Wiegand S."/>
            <person name="Jogler M."/>
            <person name="Boedeker C."/>
            <person name="Pinto D."/>
            <person name="Vollmers J."/>
            <person name="Rivas-Marin E."/>
            <person name="Kohn T."/>
            <person name="Peeters S.H."/>
            <person name="Heuer A."/>
            <person name="Rast P."/>
            <person name="Oberbeckmann S."/>
            <person name="Bunk B."/>
            <person name="Jeske O."/>
            <person name="Meyerdierks A."/>
            <person name="Storesund J.E."/>
            <person name="Kallscheuer N."/>
            <person name="Luecker S."/>
            <person name="Lage O.M."/>
            <person name="Pohl T."/>
            <person name="Merkel B.J."/>
            <person name="Hornburger P."/>
            <person name="Mueller R.-W."/>
            <person name="Bruemmer F."/>
            <person name="Labrenz M."/>
            <person name="Spormann A.M."/>
            <person name="Op Den Camp H."/>
            <person name="Overmann J."/>
            <person name="Amann R."/>
            <person name="Jetten M.S.M."/>
            <person name="Mascher T."/>
            <person name="Medema M.H."/>
            <person name="Devos D.P."/>
            <person name="Kaster A.-K."/>
            <person name="Ovreas L."/>
            <person name="Rohde M."/>
            <person name="Galperin M.Y."/>
            <person name="Jogler C."/>
        </authorList>
    </citation>
    <scope>NUCLEOTIDE SEQUENCE [LARGE SCALE GENOMIC DNA]</scope>
    <source>
        <strain evidence="1 2">Poly51</strain>
    </source>
</reference>
<protein>
    <submittedName>
        <fullName evidence="1">Uncharacterized protein</fullName>
    </submittedName>
</protein>